<accession>A0A2P5D3H2</accession>
<evidence type="ECO:0000313" key="1">
    <source>
        <dbReference type="EMBL" id="PON67840.1"/>
    </source>
</evidence>
<dbReference type="AlphaFoldDB" id="A0A2P5D3H2"/>
<comment type="caution">
    <text evidence="1">The sequence shown here is derived from an EMBL/GenBank/DDBJ whole genome shotgun (WGS) entry which is preliminary data.</text>
</comment>
<organism evidence="1 2">
    <name type="scientific">Parasponia andersonii</name>
    <name type="common">Sponia andersonii</name>
    <dbReference type="NCBI Taxonomy" id="3476"/>
    <lineage>
        <taxon>Eukaryota</taxon>
        <taxon>Viridiplantae</taxon>
        <taxon>Streptophyta</taxon>
        <taxon>Embryophyta</taxon>
        <taxon>Tracheophyta</taxon>
        <taxon>Spermatophyta</taxon>
        <taxon>Magnoliopsida</taxon>
        <taxon>eudicotyledons</taxon>
        <taxon>Gunneridae</taxon>
        <taxon>Pentapetalae</taxon>
        <taxon>rosids</taxon>
        <taxon>fabids</taxon>
        <taxon>Rosales</taxon>
        <taxon>Cannabaceae</taxon>
        <taxon>Parasponia</taxon>
    </lineage>
</organism>
<gene>
    <name evidence="1" type="ORF">PanWU01x14_100080</name>
</gene>
<evidence type="ECO:0000313" key="2">
    <source>
        <dbReference type="Proteomes" id="UP000237105"/>
    </source>
</evidence>
<protein>
    <submittedName>
        <fullName evidence="1">Uncharacterized protein</fullName>
    </submittedName>
</protein>
<reference evidence="2" key="1">
    <citation type="submission" date="2016-06" db="EMBL/GenBank/DDBJ databases">
        <title>Parallel loss of symbiosis genes in relatives of nitrogen-fixing non-legume Parasponia.</title>
        <authorList>
            <person name="Van Velzen R."/>
            <person name="Holmer R."/>
            <person name="Bu F."/>
            <person name="Rutten L."/>
            <person name="Van Zeijl A."/>
            <person name="Liu W."/>
            <person name="Santuari L."/>
            <person name="Cao Q."/>
            <person name="Sharma T."/>
            <person name="Shen D."/>
            <person name="Roswanjaya Y."/>
            <person name="Wardhani T."/>
            <person name="Kalhor M.S."/>
            <person name="Jansen J."/>
            <person name="Van den Hoogen J."/>
            <person name="Gungor B."/>
            <person name="Hartog M."/>
            <person name="Hontelez J."/>
            <person name="Verver J."/>
            <person name="Yang W.-C."/>
            <person name="Schijlen E."/>
            <person name="Repin R."/>
            <person name="Schilthuizen M."/>
            <person name="Schranz E."/>
            <person name="Heidstra R."/>
            <person name="Miyata K."/>
            <person name="Fedorova E."/>
            <person name="Kohlen W."/>
            <person name="Bisseling T."/>
            <person name="Smit S."/>
            <person name="Geurts R."/>
        </authorList>
    </citation>
    <scope>NUCLEOTIDE SEQUENCE [LARGE SCALE GENOMIC DNA]</scope>
    <source>
        <strain evidence="2">cv. WU1-14</strain>
    </source>
</reference>
<proteinExistence type="predicted"/>
<sequence>MVAEIVTSNQKHPQFPLPLPAFDNSGGCSKGGGLQLIASWSCACGLCGRT</sequence>
<keyword evidence="2" id="KW-1185">Reference proteome</keyword>
<feature type="non-terminal residue" evidence="1">
    <location>
        <position position="50"/>
    </location>
</feature>
<dbReference type="EMBL" id="JXTB01000068">
    <property type="protein sequence ID" value="PON67840.1"/>
    <property type="molecule type" value="Genomic_DNA"/>
</dbReference>
<name>A0A2P5D3H2_PARAD</name>
<dbReference type="Proteomes" id="UP000237105">
    <property type="component" value="Unassembled WGS sequence"/>
</dbReference>